<dbReference type="InterPro" id="IPR010076">
    <property type="entry name" value="BioH"/>
</dbReference>
<feature type="active site" description="Nucleophile" evidence="5">
    <location>
        <position position="81"/>
    </location>
</feature>
<evidence type="ECO:0000313" key="8">
    <source>
        <dbReference type="Proteomes" id="UP000262878"/>
    </source>
</evidence>
<comment type="similarity">
    <text evidence="5">Belongs to the AB hydrolase superfamily. Carboxylesterase BioH family.</text>
</comment>
<dbReference type="InterPro" id="IPR029058">
    <property type="entry name" value="AB_hydrolase_fold"/>
</dbReference>
<dbReference type="InterPro" id="IPR000073">
    <property type="entry name" value="AB_hydrolase_1"/>
</dbReference>
<evidence type="ECO:0000256" key="3">
    <source>
        <dbReference type="ARBA" id="ARBA00022756"/>
    </source>
</evidence>
<feature type="domain" description="AB hydrolase-1" evidence="6">
    <location>
        <begin position="14"/>
        <end position="241"/>
    </location>
</feature>
<evidence type="ECO:0000256" key="5">
    <source>
        <dbReference type="HAMAP-Rule" id="MF_01260"/>
    </source>
</evidence>
<feature type="binding site" evidence="5">
    <location>
        <position position="234"/>
    </location>
    <ligand>
        <name>substrate</name>
    </ligand>
</feature>
<dbReference type="UniPathway" id="UPA00078"/>
<keyword evidence="1 5" id="KW-0719">Serine esterase</keyword>
<dbReference type="EMBL" id="DMUP01000117">
    <property type="protein sequence ID" value="HAR56180.1"/>
    <property type="molecule type" value="Genomic_DNA"/>
</dbReference>
<dbReference type="GO" id="GO:0009102">
    <property type="term" value="P:biotin biosynthetic process"/>
    <property type="evidence" value="ECO:0007669"/>
    <property type="project" value="UniProtKB-UniRule"/>
</dbReference>
<feature type="active site" evidence="5">
    <location>
        <position position="234"/>
    </location>
</feature>
<protein>
    <recommendedName>
        <fullName evidence="5">Pimeloyl-[acyl-carrier protein] methyl ester esterase</fullName>
        <ecNumber evidence="5">3.1.1.85</ecNumber>
    </recommendedName>
    <alternativeName>
        <fullName evidence="5">Biotin synthesis protein BioH</fullName>
    </alternativeName>
    <alternativeName>
        <fullName evidence="5">Carboxylesterase BioH</fullName>
    </alternativeName>
</protein>
<dbReference type="GO" id="GO:0090499">
    <property type="term" value="F:pimelyl-[acyl-carrier protein] methyl ester esterase activity"/>
    <property type="evidence" value="ECO:0007669"/>
    <property type="project" value="UniProtKB-EC"/>
</dbReference>
<dbReference type="SUPFAM" id="SSF53474">
    <property type="entry name" value="alpha/beta-Hydrolases"/>
    <property type="match status" value="1"/>
</dbReference>
<accession>A0A348WNR8</accession>
<dbReference type="InterPro" id="IPR050266">
    <property type="entry name" value="AB_hydrolase_sf"/>
</dbReference>
<name>A0A348WNR8_9GAMM</name>
<comment type="subcellular location">
    <subcellularLocation>
        <location evidence="5">Cytoplasm</location>
    </subcellularLocation>
</comment>
<comment type="subunit">
    <text evidence="5">Monomer.</text>
</comment>
<dbReference type="EC" id="3.1.1.85" evidence="5"/>
<organism evidence="7 8">
    <name type="scientific">Idiomarina baltica</name>
    <dbReference type="NCBI Taxonomy" id="190892"/>
    <lineage>
        <taxon>Bacteria</taxon>
        <taxon>Pseudomonadati</taxon>
        <taxon>Pseudomonadota</taxon>
        <taxon>Gammaproteobacteria</taxon>
        <taxon>Alteromonadales</taxon>
        <taxon>Idiomarinaceae</taxon>
        <taxon>Idiomarina</taxon>
    </lineage>
</organism>
<comment type="function">
    <text evidence="5">The physiological role of BioH is to remove the methyl group introduced by BioC when the pimeloyl moiety is complete. It allows to synthesize pimeloyl-ACP via the fatty acid synthetic pathway through the hydrolysis of the ester bonds of pimeloyl-ACP esters.</text>
</comment>
<comment type="catalytic activity">
    <reaction evidence="5">
        <text>6-carboxyhexanoyl-[ACP] methyl ester + H2O = 6-carboxyhexanoyl-[ACP] + methanol + H(+)</text>
        <dbReference type="Rhea" id="RHEA:42700"/>
        <dbReference type="Rhea" id="RHEA-COMP:9955"/>
        <dbReference type="Rhea" id="RHEA-COMP:10186"/>
        <dbReference type="ChEBI" id="CHEBI:15377"/>
        <dbReference type="ChEBI" id="CHEBI:15378"/>
        <dbReference type="ChEBI" id="CHEBI:17790"/>
        <dbReference type="ChEBI" id="CHEBI:78846"/>
        <dbReference type="ChEBI" id="CHEBI:82735"/>
        <dbReference type="EC" id="3.1.1.85"/>
    </reaction>
</comment>
<feature type="binding site" evidence="5">
    <location>
        <position position="20"/>
    </location>
    <ligand>
        <name>substrate</name>
    </ligand>
</feature>
<dbReference type="GO" id="GO:0005737">
    <property type="term" value="C:cytoplasm"/>
    <property type="evidence" value="ECO:0007669"/>
    <property type="project" value="UniProtKB-SubCell"/>
</dbReference>
<reference evidence="7 8" key="1">
    <citation type="journal article" date="2018" name="Nat. Biotechnol.">
        <title>A standardized bacterial taxonomy based on genome phylogeny substantially revises the tree of life.</title>
        <authorList>
            <person name="Parks D.H."/>
            <person name="Chuvochina M."/>
            <person name="Waite D.W."/>
            <person name="Rinke C."/>
            <person name="Skarshewski A."/>
            <person name="Chaumeil P.A."/>
            <person name="Hugenholtz P."/>
        </authorList>
    </citation>
    <scope>NUCLEOTIDE SEQUENCE [LARGE SCALE GENOMIC DNA]</scope>
    <source>
        <strain evidence="7">UBA9360</strain>
    </source>
</reference>
<evidence type="ECO:0000259" key="6">
    <source>
        <dbReference type="Pfam" id="PF00561"/>
    </source>
</evidence>
<dbReference type="Pfam" id="PF00561">
    <property type="entry name" value="Abhydrolase_1"/>
    <property type="match status" value="1"/>
</dbReference>
<dbReference type="AlphaFoldDB" id="A0A348WNR8"/>
<dbReference type="GO" id="GO:0016020">
    <property type="term" value="C:membrane"/>
    <property type="evidence" value="ECO:0007669"/>
    <property type="project" value="TreeGrafter"/>
</dbReference>
<feature type="active site" evidence="5">
    <location>
        <position position="206"/>
    </location>
</feature>
<keyword evidence="3 5" id="KW-0093">Biotin biosynthesis</keyword>
<gene>
    <name evidence="5 7" type="primary">bioH</name>
    <name evidence="7" type="ORF">DCR58_05255</name>
</gene>
<comment type="pathway">
    <text evidence="5">Cofactor biosynthesis; biotin biosynthesis.</text>
</comment>
<feature type="binding site" evidence="5">
    <location>
        <begin position="142"/>
        <end position="146"/>
    </location>
    <ligand>
        <name>substrate</name>
    </ligand>
</feature>
<keyword evidence="2 5" id="KW-0963">Cytoplasm</keyword>
<evidence type="ECO:0000256" key="1">
    <source>
        <dbReference type="ARBA" id="ARBA00022487"/>
    </source>
</evidence>
<dbReference type="NCBIfam" id="TIGR01738">
    <property type="entry name" value="bioH"/>
    <property type="match status" value="1"/>
</dbReference>
<comment type="caution">
    <text evidence="7">The sequence shown here is derived from an EMBL/GenBank/DDBJ whole genome shotgun (WGS) entry which is preliminary data.</text>
</comment>
<dbReference type="PANTHER" id="PTHR43798">
    <property type="entry name" value="MONOACYLGLYCEROL LIPASE"/>
    <property type="match status" value="1"/>
</dbReference>
<evidence type="ECO:0000256" key="2">
    <source>
        <dbReference type="ARBA" id="ARBA00022490"/>
    </source>
</evidence>
<evidence type="ECO:0000256" key="4">
    <source>
        <dbReference type="ARBA" id="ARBA00022801"/>
    </source>
</evidence>
<dbReference type="STRING" id="314276.OS145_02255"/>
<dbReference type="HAMAP" id="MF_01260">
    <property type="entry name" value="Carboxylester"/>
    <property type="match status" value="1"/>
</dbReference>
<dbReference type="PRINTS" id="PR00111">
    <property type="entry name" value="ABHYDROLASE"/>
</dbReference>
<evidence type="ECO:0000313" key="7">
    <source>
        <dbReference type="EMBL" id="HAR56180.1"/>
    </source>
</evidence>
<dbReference type="PANTHER" id="PTHR43798:SF31">
    <property type="entry name" value="AB HYDROLASE SUPERFAMILY PROTEIN YCLE"/>
    <property type="match status" value="1"/>
</dbReference>
<sequence length="254" mass="28756">MSIAITRQGQGEDLVVLHGWGMNRHVWSLIKDELSKHFNVWLVDLPGFGDSHEETLSNSVDSIADQLLSSLPQRFHILGWSMGGLIATSLATRHCQRVDKLITVASSPYFLESSDWPGIKPRLMTQLETDLQNDFRKTVERFLSLQAMGSKNAKQQVKQLKQWLFESPLASEETLLTGLKLLEKTDLRNTLKHIQAPMLRMYGRLDGLVPISACQAIERLVPQSTSYVFNDSAHAPFITEPELFIERLINFIKG</sequence>
<keyword evidence="4 5" id="KW-0378">Hydrolase</keyword>
<dbReference type="Proteomes" id="UP000262878">
    <property type="component" value="Unassembled WGS sequence"/>
</dbReference>
<feature type="binding site" evidence="5">
    <location>
        <begin position="81"/>
        <end position="82"/>
    </location>
    <ligand>
        <name>substrate</name>
    </ligand>
</feature>
<dbReference type="Gene3D" id="3.40.50.1820">
    <property type="entry name" value="alpha/beta hydrolase"/>
    <property type="match status" value="1"/>
</dbReference>
<proteinExistence type="inferred from homology"/>